<dbReference type="RefSeq" id="XP_025352290.1">
    <property type="nucleotide sequence ID" value="XM_025496122.1"/>
</dbReference>
<keyword evidence="3 7" id="KW-0223">Dioxygenase</keyword>
<dbReference type="GO" id="GO:0016706">
    <property type="term" value="F:2-oxoglutarate-dependent dioxygenase activity"/>
    <property type="evidence" value="ECO:0007669"/>
    <property type="project" value="TreeGrafter"/>
</dbReference>
<dbReference type="FunCoup" id="A0A316V4P2">
    <property type="interactions" value="221"/>
</dbReference>
<evidence type="ECO:0000256" key="3">
    <source>
        <dbReference type="ARBA" id="ARBA00022964"/>
    </source>
</evidence>
<reference evidence="7 8" key="1">
    <citation type="journal article" date="2018" name="Mol. Biol. Evol.">
        <title>Broad Genomic Sampling Reveals a Smut Pathogenic Ancestry of the Fungal Clade Ustilaginomycotina.</title>
        <authorList>
            <person name="Kijpornyongpan T."/>
            <person name="Mondo S.J."/>
            <person name="Barry K."/>
            <person name="Sandor L."/>
            <person name="Lee J."/>
            <person name="Lipzen A."/>
            <person name="Pangilinan J."/>
            <person name="LaButti K."/>
            <person name="Hainaut M."/>
            <person name="Henrissat B."/>
            <person name="Grigoriev I.V."/>
            <person name="Spatafora J.W."/>
            <person name="Aime M.C."/>
        </authorList>
    </citation>
    <scope>NUCLEOTIDE SEQUENCE [LARGE SCALE GENOMIC DNA]</scope>
    <source>
        <strain evidence="7 8">MCA 3882</strain>
    </source>
</reference>
<comment type="similarity">
    <text evidence="1">Belongs to the TfdA dioxygenase family.</text>
</comment>
<keyword evidence="5" id="KW-0408">Iron</keyword>
<gene>
    <name evidence="7" type="ORF">FA14DRAFT_115681</name>
</gene>
<dbReference type="PANTHER" id="PTHR30468">
    <property type="entry name" value="ALPHA-KETOGLUTARATE-DEPENDENT SULFONATE DIOXYGENASE"/>
    <property type="match status" value="1"/>
</dbReference>
<feature type="domain" description="TauD/TfdA-like" evidence="6">
    <location>
        <begin position="27"/>
        <end position="314"/>
    </location>
</feature>
<dbReference type="InterPro" id="IPR003819">
    <property type="entry name" value="TauD/TfdA-like"/>
</dbReference>
<evidence type="ECO:0000256" key="5">
    <source>
        <dbReference type="ARBA" id="ARBA00023004"/>
    </source>
</evidence>
<proteinExistence type="inferred from homology"/>
<dbReference type="InterPro" id="IPR051323">
    <property type="entry name" value="AtsK-like"/>
</dbReference>
<name>A0A316V4P2_9BASI</name>
<dbReference type="GeneID" id="37017903"/>
<dbReference type="GO" id="GO:0046872">
    <property type="term" value="F:metal ion binding"/>
    <property type="evidence" value="ECO:0007669"/>
    <property type="project" value="UniProtKB-KW"/>
</dbReference>
<sequence length="334" mass="37534">LRTFSNFDTTPATGTEFRSVSTDGKPVLSIQEVMQDSEKIRALAHLIAERGVVFFRAGEISAKEQRDLVDALGKSTHKPASSTLHVHPLSNEGQEHGDEIAVVSNHFDFHKDAKRDGDSILNLKPGDVLSRPLQKNLWHTDITFEPVPSDYACLSIRTFPREGGGDTLWASAYEAYDRLSPAYQRFLEGMTATHTGQYFTDIARKYNLKFRQQRGSPENTGDSLSAVHPVIRTNPVTGWKGLFVNKEFTKRINQLTPDESDNVLNYLFEHISANHDLHTRFRWEPNSLAIWDNRSSLHAATYDLDGATREGTRACSVGERPYFDANSLSRRAAL</sequence>
<keyword evidence="8" id="KW-1185">Reference proteome</keyword>
<dbReference type="Proteomes" id="UP000245771">
    <property type="component" value="Unassembled WGS sequence"/>
</dbReference>
<accession>A0A316V4P2</accession>
<feature type="non-terminal residue" evidence="7">
    <location>
        <position position="1"/>
    </location>
</feature>
<organism evidence="7 8">
    <name type="scientific">Meira miltonrushii</name>
    <dbReference type="NCBI Taxonomy" id="1280837"/>
    <lineage>
        <taxon>Eukaryota</taxon>
        <taxon>Fungi</taxon>
        <taxon>Dikarya</taxon>
        <taxon>Basidiomycota</taxon>
        <taxon>Ustilaginomycotina</taxon>
        <taxon>Exobasidiomycetes</taxon>
        <taxon>Exobasidiales</taxon>
        <taxon>Brachybasidiaceae</taxon>
        <taxon>Meira</taxon>
    </lineage>
</organism>
<keyword evidence="2" id="KW-0479">Metal-binding</keyword>
<dbReference type="STRING" id="1280837.A0A316V4P2"/>
<evidence type="ECO:0000256" key="2">
    <source>
        <dbReference type="ARBA" id="ARBA00022723"/>
    </source>
</evidence>
<dbReference type="PANTHER" id="PTHR30468:SF10">
    <property type="entry name" value="TAUD_TFDA-LIKE DOMAIN-CONTAINING PROTEIN"/>
    <property type="match status" value="1"/>
</dbReference>
<dbReference type="GO" id="GO:0005737">
    <property type="term" value="C:cytoplasm"/>
    <property type="evidence" value="ECO:0007669"/>
    <property type="project" value="TreeGrafter"/>
</dbReference>
<protein>
    <submittedName>
        <fullName evidence="7">Taurine dioxygenase</fullName>
    </submittedName>
</protein>
<evidence type="ECO:0000259" key="6">
    <source>
        <dbReference type="Pfam" id="PF02668"/>
    </source>
</evidence>
<feature type="non-terminal residue" evidence="7">
    <location>
        <position position="334"/>
    </location>
</feature>
<dbReference type="SUPFAM" id="SSF51197">
    <property type="entry name" value="Clavaminate synthase-like"/>
    <property type="match status" value="1"/>
</dbReference>
<dbReference type="AlphaFoldDB" id="A0A316V4P2"/>
<dbReference type="EMBL" id="KZ819606">
    <property type="protein sequence ID" value="PWN31988.1"/>
    <property type="molecule type" value="Genomic_DNA"/>
</dbReference>
<dbReference type="InParanoid" id="A0A316V4P2"/>
<dbReference type="OrthoDB" id="10257314at2759"/>
<evidence type="ECO:0000256" key="1">
    <source>
        <dbReference type="ARBA" id="ARBA00005896"/>
    </source>
</evidence>
<dbReference type="Gene3D" id="3.60.130.10">
    <property type="entry name" value="Clavaminate synthase-like"/>
    <property type="match status" value="1"/>
</dbReference>
<evidence type="ECO:0000313" key="7">
    <source>
        <dbReference type="EMBL" id="PWN31988.1"/>
    </source>
</evidence>
<dbReference type="InterPro" id="IPR042098">
    <property type="entry name" value="TauD-like_sf"/>
</dbReference>
<dbReference type="Pfam" id="PF02668">
    <property type="entry name" value="TauD"/>
    <property type="match status" value="1"/>
</dbReference>
<keyword evidence="4" id="KW-0560">Oxidoreductase</keyword>
<evidence type="ECO:0000313" key="8">
    <source>
        <dbReference type="Proteomes" id="UP000245771"/>
    </source>
</evidence>
<evidence type="ECO:0000256" key="4">
    <source>
        <dbReference type="ARBA" id="ARBA00023002"/>
    </source>
</evidence>